<evidence type="ECO:0000256" key="14">
    <source>
        <dbReference type="ARBA" id="ARBA00048721"/>
    </source>
</evidence>
<evidence type="ECO:0000256" key="2">
    <source>
        <dbReference type="ARBA" id="ARBA00005019"/>
    </source>
</evidence>
<proteinExistence type="inferred from homology"/>
<feature type="domain" description="Cytidyltransferase-like" evidence="15">
    <location>
        <begin position="6"/>
        <end position="145"/>
    </location>
</feature>
<dbReference type="Proteomes" id="UP000462621">
    <property type="component" value="Unassembled WGS sequence"/>
</dbReference>
<keyword evidence="8" id="KW-0547">Nucleotide-binding</keyword>
<dbReference type="PANTHER" id="PTHR39321">
    <property type="entry name" value="NICOTINATE-NUCLEOTIDE ADENYLYLTRANSFERASE-RELATED"/>
    <property type="match status" value="1"/>
</dbReference>
<name>A0A7X4LHJ5_9VIBR</name>
<comment type="pathway">
    <text evidence="2">Cofactor biosynthesis; NAD(+) biosynthesis; deamido-NAD(+) from nicotinate D-ribonucleotide: step 1/1.</text>
</comment>
<evidence type="ECO:0000256" key="7">
    <source>
        <dbReference type="ARBA" id="ARBA00022695"/>
    </source>
</evidence>
<dbReference type="Gene3D" id="3.40.50.620">
    <property type="entry name" value="HUPs"/>
    <property type="match status" value="1"/>
</dbReference>
<evidence type="ECO:0000313" key="17">
    <source>
        <dbReference type="Proteomes" id="UP000462621"/>
    </source>
</evidence>
<evidence type="ECO:0000256" key="5">
    <source>
        <dbReference type="ARBA" id="ARBA00022642"/>
    </source>
</evidence>
<dbReference type="InterPro" id="IPR005248">
    <property type="entry name" value="NadD/NMNAT"/>
</dbReference>
<evidence type="ECO:0000313" key="16">
    <source>
        <dbReference type="EMBL" id="MZI91865.1"/>
    </source>
</evidence>
<dbReference type="EC" id="2.7.7.18" evidence="4"/>
<dbReference type="AlphaFoldDB" id="A0A7X4LHJ5"/>
<dbReference type="GO" id="GO:0009435">
    <property type="term" value="P:NAD+ biosynthetic process"/>
    <property type="evidence" value="ECO:0007669"/>
    <property type="project" value="UniProtKB-UniPathway"/>
</dbReference>
<dbReference type="InterPro" id="IPR004821">
    <property type="entry name" value="Cyt_trans-like"/>
</dbReference>
<comment type="similarity">
    <text evidence="3">Belongs to the NadD family.</text>
</comment>
<sequence length="174" mass="19762">MQKIAVFGSAFNPPSLGHKSVIDSLNHFDRVLLVPSISHAWGKTMLDYQIRCQLLQAFIKDLGESKAELSTVEQSLVKPNTSVTTYEVLDALQDEYPEAELTFVIGPDNLFKFAKFYRSDDILKRWSIMACPQRLPIRSTDIRDRLSQQQNINDLTTDGVAKLLKQQNLYQPSS</sequence>
<keyword evidence="9" id="KW-0067">ATP-binding</keyword>
<dbReference type="CDD" id="cd02165">
    <property type="entry name" value="NMNAT"/>
    <property type="match status" value="1"/>
</dbReference>
<dbReference type="SUPFAM" id="SSF52374">
    <property type="entry name" value="Nucleotidylyl transferase"/>
    <property type="match status" value="1"/>
</dbReference>
<dbReference type="EMBL" id="WEKT01000002">
    <property type="protein sequence ID" value="MZI91865.1"/>
    <property type="molecule type" value="Genomic_DNA"/>
</dbReference>
<keyword evidence="10" id="KW-0520">NAD</keyword>
<keyword evidence="5" id="KW-0662">Pyridine nucleotide biosynthesis</keyword>
<evidence type="ECO:0000256" key="3">
    <source>
        <dbReference type="ARBA" id="ARBA00009014"/>
    </source>
</evidence>
<evidence type="ECO:0000256" key="6">
    <source>
        <dbReference type="ARBA" id="ARBA00022679"/>
    </source>
</evidence>
<comment type="caution">
    <text evidence="16">The sequence shown here is derived from an EMBL/GenBank/DDBJ whole genome shotgun (WGS) entry which is preliminary data.</text>
</comment>
<keyword evidence="7 16" id="KW-0548">Nucleotidyltransferase</keyword>
<comment type="catalytic activity">
    <reaction evidence="14">
        <text>nicotinate beta-D-ribonucleotide + ATP + H(+) = deamido-NAD(+) + diphosphate</text>
        <dbReference type="Rhea" id="RHEA:22860"/>
        <dbReference type="ChEBI" id="CHEBI:15378"/>
        <dbReference type="ChEBI" id="CHEBI:30616"/>
        <dbReference type="ChEBI" id="CHEBI:33019"/>
        <dbReference type="ChEBI" id="CHEBI:57502"/>
        <dbReference type="ChEBI" id="CHEBI:58437"/>
        <dbReference type="EC" id="2.7.7.18"/>
    </reaction>
</comment>
<dbReference type="RefSeq" id="WP_161153180.1">
    <property type="nucleotide sequence ID" value="NZ_WEKT01000002.1"/>
</dbReference>
<keyword evidence="17" id="KW-1185">Reference proteome</keyword>
<evidence type="ECO:0000256" key="13">
    <source>
        <dbReference type="ARBA" id="ARBA00033353"/>
    </source>
</evidence>
<dbReference type="InterPro" id="IPR014729">
    <property type="entry name" value="Rossmann-like_a/b/a_fold"/>
</dbReference>
<dbReference type="UniPathway" id="UPA00253">
    <property type="reaction ID" value="UER00332"/>
</dbReference>
<dbReference type="NCBIfam" id="NF006479">
    <property type="entry name" value="PRK08887.1"/>
    <property type="match status" value="1"/>
</dbReference>
<evidence type="ECO:0000256" key="9">
    <source>
        <dbReference type="ARBA" id="ARBA00022840"/>
    </source>
</evidence>
<comment type="function">
    <text evidence="1">Catalyzes the reversible adenylation of nicotinate mononucleotide (NaMN) to nicotinic acid adenine dinucleotide (NaAD).</text>
</comment>
<evidence type="ECO:0000259" key="15">
    <source>
        <dbReference type="Pfam" id="PF01467"/>
    </source>
</evidence>
<reference evidence="16 17" key="1">
    <citation type="submission" date="2019-10" db="EMBL/GenBank/DDBJ databases">
        <title>Vibrio sp. nov. isolated from a shrimp pond.</title>
        <authorList>
            <person name="Gomez-Gil B."/>
            <person name="Enciso-Ibarra J."/>
            <person name="Enciso-Ibarra K."/>
            <person name="Bolan-Mejia C."/>
        </authorList>
    </citation>
    <scope>NUCLEOTIDE SEQUENCE [LARGE SCALE GENOMIC DNA]</scope>
    <source>
        <strain evidence="16 17">CAIM 722</strain>
    </source>
</reference>
<evidence type="ECO:0000256" key="8">
    <source>
        <dbReference type="ARBA" id="ARBA00022741"/>
    </source>
</evidence>
<evidence type="ECO:0000256" key="10">
    <source>
        <dbReference type="ARBA" id="ARBA00023027"/>
    </source>
</evidence>
<protein>
    <recommendedName>
        <fullName evidence="4">nicotinate-nucleotide adenylyltransferase</fullName>
        <ecNumber evidence="4">2.7.7.18</ecNumber>
    </recommendedName>
    <alternativeName>
        <fullName evidence="13">Deamido-NAD(+) diphosphorylase</fullName>
    </alternativeName>
    <alternativeName>
        <fullName evidence="12">Deamido-NAD(+) pyrophosphorylase</fullName>
    </alternativeName>
    <alternativeName>
        <fullName evidence="11">Nicotinate mononucleotide adenylyltransferase</fullName>
    </alternativeName>
</protein>
<dbReference type="GO" id="GO:0005524">
    <property type="term" value="F:ATP binding"/>
    <property type="evidence" value="ECO:0007669"/>
    <property type="project" value="UniProtKB-KW"/>
</dbReference>
<evidence type="ECO:0000256" key="4">
    <source>
        <dbReference type="ARBA" id="ARBA00012389"/>
    </source>
</evidence>
<dbReference type="Pfam" id="PF01467">
    <property type="entry name" value="CTP_transf_like"/>
    <property type="match status" value="1"/>
</dbReference>
<evidence type="ECO:0000256" key="11">
    <source>
        <dbReference type="ARBA" id="ARBA00031253"/>
    </source>
</evidence>
<gene>
    <name evidence="16" type="ORF">F9817_01420</name>
</gene>
<evidence type="ECO:0000256" key="12">
    <source>
        <dbReference type="ARBA" id="ARBA00033140"/>
    </source>
</evidence>
<organism evidence="16 17">
    <name type="scientific">Vibrio eleionomae</name>
    <dbReference type="NCBI Taxonomy" id="2653505"/>
    <lineage>
        <taxon>Bacteria</taxon>
        <taxon>Pseudomonadati</taxon>
        <taxon>Pseudomonadota</taxon>
        <taxon>Gammaproteobacteria</taxon>
        <taxon>Vibrionales</taxon>
        <taxon>Vibrionaceae</taxon>
        <taxon>Vibrio</taxon>
    </lineage>
</organism>
<keyword evidence="6 16" id="KW-0808">Transferase</keyword>
<dbReference type="PANTHER" id="PTHR39321:SF3">
    <property type="entry name" value="PHOSPHOPANTETHEINE ADENYLYLTRANSFERASE"/>
    <property type="match status" value="1"/>
</dbReference>
<evidence type="ECO:0000256" key="1">
    <source>
        <dbReference type="ARBA" id="ARBA00002324"/>
    </source>
</evidence>
<accession>A0A7X4LHJ5</accession>
<dbReference type="GO" id="GO:0004515">
    <property type="term" value="F:nicotinate-nucleotide adenylyltransferase activity"/>
    <property type="evidence" value="ECO:0007669"/>
    <property type="project" value="UniProtKB-EC"/>
</dbReference>